<comment type="caution">
    <text evidence="2">The sequence shown here is derived from an EMBL/GenBank/DDBJ whole genome shotgun (WGS) entry which is preliminary data.</text>
</comment>
<evidence type="ECO:0000259" key="1">
    <source>
        <dbReference type="Pfam" id="PF03372"/>
    </source>
</evidence>
<evidence type="ECO:0000313" key="2">
    <source>
        <dbReference type="EMBL" id="MCB5364130.1"/>
    </source>
</evidence>
<dbReference type="Pfam" id="PF03372">
    <property type="entry name" value="Exo_endo_phos"/>
    <property type="match status" value="1"/>
</dbReference>
<feature type="domain" description="Endonuclease/exonuclease/phosphatase" evidence="1">
    <location>
        <begin position="8"/>
        <end position="279"/>
    </location>
</feature>
<dbReference type="GO" id="GO:0004519">
    <property type="term" value="F:endonuclease activity"/>
    <property type="evidence" value="ECO:0007669"/>
    <property type="project" value="UniProtKB-KW"/>
</dbReference>
<dbReference type="InterPro" id="IPR051916">
    <property type="entry name" value="GPI-anchor_lipid_remodeler"/>
</dbReference>
<dbReference type="InterPro" id="IPR036691">
    <property type="entry name" value="Endo/exonu/phosph_ase_sf"/>
</dbReference>
<proteinExistence type="predicted"/>
<dbReference type="Proteomes" id="UP000776983">
    <property type="component" value="Unassembled WGS sequence"/>
</dbReference>
<keyword evidence="2" id="KW-0378">Hydrolase</keyword>
<gene>
    <name evidence="2" type="ORF">H0484_10275</name>
</gene>
<keyword evidence="2" id="KW-0255">Endonuclease</keyword>
<keyword evidence="3" id="KW-1185">Reference proteome</keyword>
<keyword evidence="2" id="KW-0540">Nuclease</keyword>
<evidence type="ECO:0000313" key="3">
    <source>
        <dbReference type="Proteomes" id="UP000776983"/>
    </source>
</evidence>
<dbReference type="PANTHER" id="PTHR14859:SF1">
    <property type="entry name" value="PGAP2-INTERACTING PROTEIN"/>
    <property type="match status" value="1"/>
</dbReference>
<dbReference type="PANTHER" id="PTHR14859">
    <property type="entry name" value="CALCOFLUOR WHITE HYPERSENSITIVE PROTEIN PRECURSOR"/>
    <property type="match status" value="1"/>
</dbReference>
<sequence length="289" mass="32722">MSVIRVVSYNIHKGRSAMGARESLSELRLGLYGLRPDLLLLQEVQGRNERQSMLHEQPASLAAALGMQFCYGRNAVHDLTDHGNALLSRYTILDFENEDISDHKLEQRGLLHATLDVNGTAVHCLVVHLGLFAGGRTRQISALVERIRRLVPDGAPMIIGGDFNDWTNRLAPLFVQQLGLYEVFAVSPQGLSARQLPLRQGMRHLRYRLERWAQSPQRTPHHRPAHELGIDGLARLTPPPRTFPASFPWLRLDRIYQRGFAVRKAQVLHGMPWRQLSDHAPIFAELELP</sequence>
<protein>
    <submittedName>
        <fullName evidence="2">Endonuclease/exonuclease/phosphatase family protein</fullName>
    </submittedName>
</protein>
<accession>A0ABS8CDM6</accession>
<dbReference type="Gene3D" id="3.60.10.10">
    <property type="entry name" value="Endonuclease/exonuclease/phosphatase"/>
    <property type="match status" value="1"/>
</dbReference>
<reference evidence="2 3" key="1">
    <citation type="submission" date="2020-07" db="EMBL/GenBank/DDBJ databases">
        <title>Pusillimonas sp. nov., isolated from poultry manure in Taiwan.</title>
        <authorList>
            <person name="Lin S.-Y."/>
            <person name="Tang Y.-S."/>
            <person name="Young C.-C."/>
        </authorList>
    </citation>
    <scope>NUCLEOTIDE SEQUENCE [LARGE SCALE GENOMIC DNA]</scope>
    <source>
        <strain evidence="2 3">CC-YST705</strain>
    </source>
</reference>
<organism evidence="2 3">
    <name type="scientific">Mesopusillimonas faecipullorum</name>
    <dbReference type="NCBI Taxonomy" id="2755040"/>
    <lineage>
        <taxon>Bacteria</taxon>
        <taxon>Pseudomonadati</taxon>
        <taxon>Pseudomonadota</taxon>
        <taxon>Betaproteobacteria</taxon>
        <taxon>Burkholderiales</taxon>
        <taxon>Alcaligenaceae</taxon>
        <taxon>Mesopusillimonas</taxon>
    </lineage>
</organism>
<dbReference type="RefSeq" id="WP_226954543.1">
    <property type="nucleotide sequence ID" value="NZ_JACDXW010000005.1"/>
</dbReference>
<dbReference type="InterPro" id="IPR005135">
    <property type="entry name" value="Endo/exonuclease/phosphatase"/>
</dbReference>
<dbReference type="EMBL" id="JACDXW010000005">
    <property type="protein sequence ID" value="MCB5364130.1"/>
    <property type="molecule type" value="Genomic_DNA"/>
</dbReference>
<dbReference type="SUPFAM" id="SSF56219">
    <property type="entry name" value="DNase I-like"/>
    <property type="match status" value="1"/>
</dbReference>
<name>A0ABS8CDM6_9BURK</name>